<reference evidence="3" key="1">
    <citation type="submission" date="2014-03" db="EMBL/GenBank/DDBJ databases">
        <authorList>
            <person name="Aksoy S."/>
            <person name="Warren W."/>
            <person name="Wilson R.K."/>
        </authorList>
    </citation>
    <scope>NUCLEOTIDE SEQUENCE [LARGE SCALE GENOMIC DNA]</scope>
    <source>
        <strain evidence="3">IAEA</strain>
    </source>
</reference>
<proteinExistence type="predicted"/>
<evidence type="ECO:0000256" key="1">
    <source>
        <dbReference type="SAM" id="Phobius"/>
    </source>
</evidence>
<accession>A0A1A9WDD6</accession>
<keyword evidence="1" id="KW-0472">Membrane</keyword>
<dbReference type="VEuPathDB" id="VectorBase:GBRI015532"/>
<sequence>MYSMCIVLHLHTIQVDGLVIPFNLEIFEGQSLLNIVTGRKLGSSKNLAHLELNKWKLLSQFKASAFKSVCIENDAIHVREISFDLNNLCNIRSVTKSFYNISHRHCTVIPVASVKPSVVQRVWFKTEYNHYSPMWFLSLDVISISERIDLCHVMRTIKIMFILAENGILMTIGKVFLYGWAIFICLIR</sequence>
<keyword evidence="1" id="KW-1133">Transmembrane helix</keyword>
<evidence type="ECO:0000313" key="2">
    <source>
        <dbReference type="EnsemblMetazoa" id="GBRI015532-PA"/>
    </source>
</evidence>
<protein>
    <submittedName>
        <fullName evidence="2">Uncharacterized protein</fullName>
    </submittedName>
</protein>
<evidence type="ECO:0000313" key="3">
    <source>
        <dbReference type="Proteomes" id="UP000091820"/>
    </source>
</evidence>
<organism evidence="2 3">
    <name type="scientific">Glossina brevipalpis</name>
    <dbReference type="NCBI Taxonomy" id="37001"/>
    <lineage>
        <taxon>Eukaryota</taxon>
        <taxon>Metazoa</taxon>
        <taxon>Ecdysozoa</taxon>
        <taxon>Arthropoda</taxon>
        <taxon>Hexapoda</taxon>
        <taxon>Insecta</taxon>
        <taxon>Pterygota</taxon>
        <taxon>Neoptera</taxon>
        <taxon>Endopterygota</taxon>
        <taxon>Diptera</taxon>
        <taxon>Brachycera</taxon>
        <taxon>Muscomorpha</taxon>
        <taxon>Hippoboscoidea</taxon>
        <taxon>Glossinidae</taxon>
        <taxon>Glossina</taxon>
    </lineage>
</organism>
<dbReference type="AlphaFoldDB" id="A0A1A9WDD6"/>
<reference evidence="2" key="2">
    <citation type="submission" date="2020-05" db="UniProtKB">
        <authorList>
            <consortium name="EnsemblMetazoa"/>
        </authorList>
    </citation>
    <scope>IDENTIFICATION</scope>
    <source>
        <strain evidence="2">IAEA</strain>
    </source>
</reference>
<dbReference type="Proteomes" id="UP000091820">
    <property type="component" value="Unassembled WGS sequence"/>
</dbReference>
<dbReference type="EnsemblMetazoa" id="GBRI015532-RA">
    <property type="protein sequence ID" value="GBRI015532-PA"/>
    <property type="gene ID" value="GBRI015532"/>
</dbReference>
<feature type="transmembrane region" description="Helical" evidence="1">
    <location>
        <begin position="167"/>
        <end position="187"/>
    </location>
</feature>
<keyword evidence="1" id="KW-0812">Transmembrane</keyword>
<keyword evidence="3" id="KW-1185">Reference proteome</keyword>
<name>A0A1A9WDD6_9MUSC</name>